<name>A0A401TWR2_CHIPU</name>
<sequence>PALPGNSTNPATAIRIALSRVIARSEIELVEDVGDDIGRVDGLAVLLVAAVGDTTFGIHRIAFRDVGDRPLGRLFVEDRDGHPVGFFASLTLCIRPGAVGRHIDFRSLVEGLRRLADAAAQNEEVRTSQGCLLWLLWGIGRRRHGGRWQCQL</sequence>
<dbReference type="AlphaFoldDB" id="A0A401TWR2"/>
<keyword evidence="2" id="KW-1185">Reference proteome</keyword>
<accession>A0A401TWR2</accession>
<evidence type="ECO:0000313" key="1">
    <source>
        <dbReference type="EMBL" id="GCC47087.1"/>
    </source>
</evidence>
<comment type="caution">
    <text evidence="1">The sequence shown here is derived from an EMBL/GenBank/DDBJ whole genome shotgun (WGS) entry which is preliminary data.</text>
</comment>
<reference evidence="1 2" key="1">
    <citation type="journal article" date="2018" name="Nat. Ecol. Evol.">
        <title>Shark genomes provide insights into elasmobranch evolution and the origin of vertebrates.</title>
        <authorList>
            <person name="Hara Y"/>
            <person name="Yamaguchi K"/>
            <person name="Onimaru K"/>
            <person name="Kadota M"/>
            <person name="Koyanagi M"/>
            <person name="Keeley SD"/>
            <person name="Tatsumi K"/>
            <person name="Tanaka K"/>
            <person name="Motone F"/>
            <person name="Kageyama Y"/>
            <person name="Nozu R"/>
            <person name="Adachi N"/>
            <person name="Nishimura O"/>
            <person name="Nakagawa R"/>
            <person name="Tanegashima C"/>
            <person name="Kiyatake I"/>
            <person name="Matsumoto R"/>
            <person name="Murakumo K"/>
            <person name="Nishida K"/>
            <person name="Terakita A"/>
            <person name="Kuratani S"/>
            <person name="Sato K"/>
            <person name="Hyodo S Kuraku.S."/>
        </authorList>
    </citation>
    <scope>NUCLEOTIDE SEQUENCE [LARGE SCALE GENOMIC DNA]</scope>
</reference>
<gene>
    <name evidence="1" type="ORF">chiPu_0031266</name>
</gene>
<evidence type="ECO:0000313" key="2">
    <source>
        <dbReference type="Proteomes" id="UP000287033"/>
    </source>
</evidence>
<dbReference type="Proteomes" id="UP000287033">
    <property type="component" value="Unassembled WGS sequence"/>
</dbReference>
<feature type="non-terminal residue" evidence="1">
    <location>
        <position position="1"/>
    </location>
</feature>
<proteinExistence type="predicted"/>
<protein>
    <submittedName>
        <fullName evidence="1">Uncharacterized protein</fullName>
    </submittedName>
</protein>
<dbReference type="EMBL" id="BEZZ01205622">
    <property type="protein sequence ID" value="GCC47087.1"/>
    <property type="molecule type" value="Genomic_DNA"/>
</dbReference>
<organism evidence="1 2">
    <name type="scientific">Chiloscyllium punctatum</name>
    <name type="common">Brownbanded bambooshark</name>
    <name type="synonym">Hemiscyllium punctatum</name>
    <dbReference type="NCBI Taxonomy" id="137246"/>
    <lineage>
        <taxon>Eukaryota</taxon>
        <taxon>Metazoa</taxon>
        <taxon>Chordata</taxon>
        <taxon>Craniata</taxon>
        <taxon>Vertebrata</taxon>
        <taxon>Chondrichthyes</taxon>
        <taxon>Elasmobranchii</taxon>
        <taxon>Galeomorphii</taxon>
        <taxon>Galeoidea</taxon>
        <taxon>Orectolobiformes</taxon>
        <taxon>Hemiscylliidae</taxon>
        <taxon>Chiloscyllium</taxon>
    </lineage>
</organism>